<feature type="region of interest" description="Disordered" evidence="1">
    <location>
        <begin position="150"/>
        <end position="169"/>
    </location>
</feature>
<feature type="domain" description="Putative phage metallopeptidase" evidence="2">
    <location>
        <begin position="1"/>
        <end position="136"/>
    </location>
</feature>
<evidence type="ECO:0000313" key="3">
    <source>
        <dbReference type="EMBL" id="OGM09311.1"/>
    </source>
</evidence>
<gene>
    <name evidence="3" type="ORF">A2Z67_05210</name>
</gene>
<organism evidence="3 4">
    <name type="scientific">Candidatus Woesebacteria bacterium RBG_13_36_22</name>
    <dbReference type="NCBI Taxonomy" id="1802478"/>
    <lineage>
        <taxon>Bacteria</taxon>
        <taxon>Candidatus Woeseibacteriota</taxon>
    </lineage>
</organism>
<sequence length="169" mass="19714">MEFERAPEVADIARNLLPRFHRHLVDGNARLAYLFRDRAWKTTSQRVILGKASKRSEIDKFLSAEREDFIIIIAKPEWDRLSSPQKEILVDHELCHCGVLITNTGAQKWIILDHPIEEFPEILQRHESKRIELGALIEHPPDKLIVSQTPVRRRRIRPRSGEEATTEEN</sequence>
<comment type="caution">
    <text evidence="3">The sequence shown here is derived from an EMBL/GenBank/DDBJ whole genome shotgun (WGS) entry which is preliminary data.</text>
</comment>
<dbReference type="Pfam" id="PF18894">
    <property type="entry name" value="PhageMetallopep"/>
    <property type="match status" value="1"/>
</dbReference>
<protein>
    <recommendedName>
        <fullName evidence="2">Putative phage metallopeptidase domain-containing protein</fullName>
    </recommendedName>
</protein>
<dbReference type="AlphaFoldDB" id="A0A1F7X2V7"/>
<name>A0A1F7X2V7_9BACT</name>
<evidence type="ECO:0000259" key="2">
    <source>
        <dbReference type="Pfam" id="PF18894"/>
    </source>
</evidence>
<dbReference type="InterPro" id="IPR043998">
    <property type="entry name" value="Put_Metallopep"/>
</dbReference>
<evidence type="ECO:0000256" key="1">
    <source>
        <dbReference type="SAM" id="MobiDB-lite"/>
    </source>
</evidence>
<evidence type="ECO:0000313" key="4">
    <source>
        <dbReference type="Proteomes" id="UP000176939"/>
    </source>
</evidence>
<dbReference type="Proteomes" id="UP000176939">
    <property type="component" value="Unassembled WGS sequence"/>
</dbReference>
<proteinExistence type="predicted"/>
<dbReference type="EMBL" id="MGFQ01000024">
    <property type="protein sequence ID" value="OGM09311.1"/>
    <property type="molecule type" value="Genomic_DNA"/>
</dbReference>
<accession>A0A1F7X2V7</accession>
<reference evidence="3 4" key="1">
    <citation type="journal article" date="2016" name="Nat. Commun.">
        <title>Thousands of microbial genomes shed light on interconnected biogeochemical processes in an aquifer system.</title>
        <authorList>
            <person name="Anantharaman K."/>
            <person name="Brown C.T."/>
            <person name="Hug L.A."/>
            <person name="Sharon I."/>
            <person name="Castelle C.J."/>
            <person name="Probst A.J."/>
            <person name="Thomas B.C."/>
            <person name="Singh A."/>
            <person name="Wilkins M.J."/>
            <person name="Karaoz U."/>
            <person name="Brodie E.L."/>
            <person name="Williams K.H."/>
            <person name="Hubbard S.S."/>
            <person name="Banfield J.F."/>
        </authorList>
    </citation>
    <scope>NUCLEOTIDE SEQUENCE [LARGE SCALE GENOMIC DNA]</scope>
</reference>